<name>A0A1M5WFZ2_9BURK</name>
<dbReference type="SUPFAM" id="SSF89372">
    <property type="entry name" value="Fucose-specific lectin"/>
    <property type="match status" value="1"/>
</dbReference>
<evidence type="ECO:0000313" key="2">
    <source>
        <dbReference type="EMBL" id="SHH86412.1"/>
    </source>
</evidence>
<dbReference type="InterPro" id="IPR003737">
    <property type="entry name" value="GlcNAc_PI_deacetylase-related"/>
</dbReference>
<dbReference type="Pfam" id="PF02585">
    <property type="entry name" value="PIG-L"/>
    <property type="match status" value="1"/>
</dbReference>
<protein>
    <submittedName>
        <fullName evidence="2">GlcNAc-PI de-N-acetylase</fullName>
    </submittedName>
</protein>
<proteinExistence type="predicted"/>
<reference evidence="2 3" key="1">
    <citation type="submission" date="2016-11" db="EMBL/GenBank/DDBJ databases">
        <authorList>
            <person name="Jaros S."/>
            <person name="Januszkiewicz K."/>
            <person name="Wedrychowicz H."/>
        </authorList>
    </citation>
    <scope>NUCLEOTIDE SEQUENCE [LARGE SCALE GENOMIC DNA]</scope>
    <source>
        <strain evidence="2 3">CGMCC 1.10190</strain>
    </source>
</reference>
<dbReference type="SUPFAM" id="SSF102588">
    <property type="entry name" value="LmbE-like"/>
    <property type="match status" value="1"/>
</dbReference>
<dbReference type="InterPro" id="IPR058502">
    <property type="entry name" value="PLL-like_beta-prop"/>
</dbReference>
<dbReference type="InterPro" id="IPR024078">
    <property type="entry name" value="LmbE-like_dom_sf"/>
</dbReference>
<dbReference type="STRING" id="658167.SAMN04488135_105234"/>
<organism evidence="2 3">
    <name type="scientific">Pollutimonas bauzanensis</name>
    <dbReference type="NCBI Taxonomy" id="658167"/>
    <lineage>
        <taxon>Bacteria</taxon>
        <taxon>Pseudomonadati</taxon>
        <taxon>Pseudomonadota</taxon>
        <taxon>Betaproteobacteria</taxon>
        <taxon>Burkholderiales</taxon>
        <taxon>Alcaligenaceae</taxon>
        <taxon>Pollutimonas</taxon>
    </lineage>
</organism>
<dbReference type="Gene3D" id="3.40.50.10320">
    <property type="entry name" value="LmbE-like"/>
    <property type="match status" value="1"/>
</dbReference>
<dbReference type="Pfam" id="PF26607">
    <property type="entry name" value="DUF8189"/>
    <property type="match status" value="1"/>
</dbReference>
<dbReference type="AlphaFoldDB" id="A0A1M5WFZ2"/>
<accession>A0A1M5WFZ2</accession>
<keyword evidence="3" id="KW-1185">Reference proteome</keyword>
<evidence type="ECO:0000313" key="3">
    <source>
        <dbReference type="Proteomes" id="UP000184226"/>
    </source>
</evidence>
<feature type="domain" description="PLL-like beta propeller" evidence="1">
    <location>
        <begin position="307"/>
        <end position="441"/>
    </location>
</feature>
<gene>
    <name evidence="2" type="ORF">SAMN04488135_105234</name>
</gene>
<dbReference type="EMBL" id="FQXE01000005">
    <property type="protein sequence ID" value="SHH86412.1"/>
    <property type="molecule type" value="Genomic_DNA"/>
</dbReference>
<sequence>MAGPSLIQCHGMKDLVFVPHQDDDLLFMNPDIGSTIDAGGCVQVVYLTASERGEGEGYMLGRERGVRAAYAYMAQEPNIWAEGYATIGTRRLARFTLNGNKRVRLLHMRLKDPWLGKGWGSLTPLSRAESVPGSAVESLGPAVETYTRPELVATIRQIIQEYQPSTIRHMDDSITIPYADLCWRCIGHDHPDHIASARLVHEAIAQEHGNYAEVAYVDYPSQERVANLSPAETVDKTDAFRRYAWDDYRYCTDRELCREPAGPAAAWVGRSYYVSRHNVAPAILPDLAGGFVLFAAGEANCAANVWQSAVQRWASLGGRTADPIAAFDYRDGRAGVFARDATGLVWANTQGSAAAWQGWQLIPGGRFISLPAASRQGPLLAVAMGNDGFFHYTQPAGASSAWTPWLALPPLPGALPGVAVAADSTGAPAIFAADSSGGLWVSSYLAIKNPPLPALPIPGEDGGLPLILSAQVDKAAWTAWRRIPAPDTDDGLAALRNADGLIELYLRDKATGHMQRIVQASPGNASAAWSRPTDLGVTYAGKPAVALNEKGAVAVAAMEHRGGALWLLEAGQATRLAASVASIPALGTMHGVLYVAARSADAGQAYWVRARRQGAWGDPVLVGPPPAGGGGAFSRAQRHAALLIEPFKASVYAAAARKPATLAVNASVAAAPLPTVP</sequence>
<dbReference type="Proteomes" id="UP000184226">
    <property type="component" value="Unassembled WGS sequence"/>
</dbReference>
<evidence type="ECO:0000259" key="1">
    <source>
        <dbReference type="Pfam" id="PF26607"/>
    </source>
</evidence>